<comment type="function">
    <text evidence="2">Antitoxin component of a type II toxin-antitoxin (TA) system.</text>
</comment>
<reference evidence="4" key="1">
    <citation type="journal article" date="2019" name="Int. J. Syst. Evol. Microbiol.">
        <title>The Global Catalogue of Microorganisms (GCM) 10K type strain sequencing project: providing services to taxonomists for standard genome sequencing and annotation.</title>
        <authorList>
            <consortium name="The Broad Institute Genomics Platform"/>
            <consortium name="The Broad Institute Genome Sequencing Center for Infectious Disease"/>
            <person name="Wu L."/>
            <person name="Ma J."/>
        </authorList>
    </citation>
    <scope>NUCLEOTIDE SEQUENCE [LARGE SCALE GENOMIC DNA]</scope>
    <source>
        <strain evidence="4">CGMCC 1.15643</strain>
    </source>
</reference>
<dbReference type="InterPro" id="IPR036165">
    <property type="entry name" value="YefM-like_sf"/>
</dbReference>
<dbReference type="EMBL" id="JBHSLI010000007">
    <property type="protein sequence ID" value="MFC5294910.1"/>
    <property type="molecule type" value="Genomic_DNA"/>
</dbReference>
<gene>
    <name evidence="3" type="ORF">ACFPK2_18115</name>
</gene>
<sequence length="89" mass="10433">MTRVTVHEAKTHLSRLLEEVEKGGEVVISRRDKPVARLVPIEQPRPERKPGRMKGLFEIGDEIFDPLPEDELRLWEGRDDWDFSSTPRR</sequence>
<organism evidence="3 4">
    <name type="scientific">Bosea minatitlanensis</name>
    <dbReference type="NCBI Taxonomy" id="128782"/>
    <lineage>
        <taxon>Bacteria</taxon>
        <taxon>Pseudomonadati</taxon>
        <taxon>Pseudomonadota</taxon>
        <taxon>Alphaproteobacteria</taxon>
        <taxon>Hyphomicrobiales</taxon>
        <taxon>Boseaceae</taxon>
        <taxon>Bosea</taxon>
    </lineage>
</organism>
<protein>
    <recommendedName>
        <fullName evidence="2">Antitoxin</fullName>
    </recommendedName>
</protein>
<evidence type="ECO:0000256" key="2">
    <source>
        <dbReference type="RuleBase" id="RU362080"/>
    </source>
</evidence>
<proteinExistence type="inferred from homology"/>
<dbReference type="InterPro" id="IPR051416">
    <property type="entry name" value="phD-YefM_TA_antitoxins"/>
</dbReference>
<dbReference type="PANTHER" id="PTHR35377">
    <property type="entry name" value="ANTITOXIN VAPB49-RELATED-RELATED"/>
    <property type="match status" value="1"/>
</dbReference>
<dbReference type="InterPro" id="IPR006442">
    <property type="entry name" value="Antitoxin_Phd/YefM"/>
</dbReference>
<evidence type="ECO:0000313" key="4">
    <source>
        <dbReference type="Proteomes" id="UP001595976"/>
    </source>
</evidence>
<dbReference type="Proteomes" id="UP001595976">
    <property type="component" value="Unassembled WGS sequence"/>
</dbReference>
<name>A0ABW0F909_9HYPH</name>
<comment type="similarity">
    <text evidence="1 2">Belongs to the phD/YefM antitoxin family.</text>
</comment>
<comment type="caution">
    <text evidence="3">The sequence shown here is derived from an EMBL/GenBank/DDBJ whole genome shotgun (WGS) entry which is preliminary data.</text>
</comment>
<dbReference type="SUPFAM" id="SSF143120">
    <property type="entry name" value="YefM-like"/>
    <property type="match status" value="1"/>
</dbReference>
<dbReference type="Pfam" id="PF02604">
    <property type="entry name" value="PhdYeFM_antitox"/>
    <property type="match status" value="1"/>
</dbReference>
<accession>A0ABW0F909</accession>
<dbReference type="Gene3D" id="3.40.1620.10">
    <property type="entry name" value="YefM-like domain"/>
    <property type="match status" value="1"/>
</dbReference>
<evidence type="ECO:0000313" key="3">
    <source>
        <dbReference type="EMBL" id="MFC5294910.1"/>
    </source>
</evidence>
<dbReference type="RefSeq" id="WP_260348089.1">
    <property type="nucleotide sequence ID" value="NZ_JAOAOS010000003.1"/>
</dbReference>
<evidence type="ECO:0000256" key="1">
    <source>
        <dbReference type="ARBA" id="ARBA00009981"/>
    </source>
</evidence>
<keyword evidence="4" id="KW-1185">Reference proteome</keyword>
<dbReference type="NCBIfam" id="TIGR01552">
    <property type="entry name" value="phd_fam"/>
    <property type="match status" value="1"/>
</dbReference>